<dbReference type="STRING" id="838561.P344_00355"/>
<reference evidence="1 2" key="1">
    <citation type="submission" date="2013-09" db="EMBL/GenBank/DDBJ databases">
        <title>Complete genome sequence of Spiroplasma mirum suckling mouse cataract agent.</title>
        <authorList>
            <person name="Landry C.A."/>
            <person name="Bastian F.O."/>
            <person name="Thune R.L."/>
        </authorList>
    </citation>
    <scope>NUCLEOTIDE SEQUENCE [LARGE SCALE GENOMIC DNA]</scope>
    <source>
        <strain evidence="1 2">SMCA</strain>
    </source>
</reference>
<organism evidence="1 2">
    <name type="scientific">Spiroplasma mirum ATCC 29335</name>
    <dbReference type="NCBI Taxonomy" id="838561"/>
    <lineage>
        <taxon>Bacteria</taxon>
        <taxon>Bacillati</taxon>
        <taxon>Mycoplasmatota</taxon>
        <taxon>Mollicutes</taxon>
        <taxon>Entomoplasmatales</taxon>
        <taxon>Spiroplasmataceae</taxon>
        <taxon>Spiroplasma</taxon>
    </lineage>
</organism>
<dbReference type="AlphaFoldDB" id="W6AJV4"/>
<dbReference type="EMBL" id="CP006720">
    <property type="protein sequence ID" value="AHI57447.1"/>
    <property type="molecule type" value="Genomic_DNA"/>
</dbReference>
<sequence length="51" mass="5720">MVDFDPRCFKCVNEQERVGKGGAVANVLFNKMKQGMVGSVNDEIYVCARHK</sequence>
<dbReference type="RefSeq" id="WP_169728169.1">
    <property type="nucleotide sequence ID" value="NZ_CP002082.1"/>
</dbReference>
<dbReference type="PATRIC" id="fig|838561.3.peg.70"/>
<accession>W6AJV4</accession>
<evidence type="ECO:0000313" key="2">
    <source>
        <dbReference type="Proteomes" id="UP000019260"/>
    </source>
</evidence>
<evidence type="ECO:0000313" key="1">
    <source>
        <dbReference type="EMBL" id="AHI57447.1"/>
    </source>
</evidence>
<protein>
    <submittedName>
        <fullName evidence="1">Uncharacterized protein</fullName>
    </submittedName>
</protein>
<dbReference type="Proteomes" id="UP000019260">
    <property type="component" value="Chromosome"/>
</dbReference>
<dbReference type="KEGG" id="smia:P344_00355"/>
<keyword evidence="2" id="KW-1185">Reference proteome</keyword>
<name>W6AJV4_9MOLU</name>
<dbReference type="HOGENOM" id="CLU_3103991_0_0_14"/>
<gene>
    <name evidence="1" type="ORF">P344_00355</name>
</gene>
<proteinExistence type="predicted"/>